<dbReference type="KEGG" id="sku:Sulku_2683"/>
<dbReference type="InterPro" id="IPR024728">
    <property type="entry name" value="PolY_HhH_motif"/>
</dbReference>
<keyword evidence="2" id="KW-0515">Mutator protein</keyword>
<keyword evidence="5" id="KW-0614">Plasmid</keyword>
<sequence length="404" mass="46450">MNPSLIGKKIAVGGRGDPFIFDRKPSHAKKLVALNSGAFVPSLFHSEHDHSKYFREGEKIRGIVTTASYEARQFGVKTGMTIYEALQKCPDITLLPPNHLLYHTMSHELMEYLHTLVPVMEQYSIDEIFGDLRGWIEDNETDDFIKQLQSDITMKFKLPVSIGASPAKWIAKLATGTAKPYGTKVVYKEDIRAFVNDIAIDEFPGVGRAFSKKMQKYGIRTIGQAWDSPHLFASWGRQGRDLYARLTGEDHESVQASRSRKGIGISRSMDHPIKERDELFRRIHIMVRHWSHTIMKLGVNPTTFHFSLGYENWGSSKKQYTIYRLFNEKFIQEFAYDKFKELDLYPHIAVKYIGMSASKFIHHDPKTLDMLEYEDDTKMRRLTDALTKIRDKYGMDIVRGGGEL</sequence>
<evidence type="ECO:0000256" key="1">
    <source>
        <dbReference type="ARBA" id="ARBA00010945"/>
    </source>
</evidence>
<dbReference type="SUPFAM" id="SSF56672">
    <property type="entry name" value="DNA/RNA polymerases"/>
    <property type="match status" value="1"/>
</dbReference>
<dbReference type="InterPro" id="IPR043128">
    <property type="entry name" value="Rev_trsase/Diguanyl_cyclase"/>
</dbReference>
<feature type="domain" description="UmuC" evidence="4">
    <location>
        <begin position="1"/>
        <end position="207"/>
    </location>
</feature>
<dbReference type="SUPFAM" id="SSF100879">
    <property type="entry name" value="Lesion bypass DNA polymerase (Y-family), little finger domain"/>
    <property type="match status" value="1"/>
</dbReference>
<dbReference type="Pfam" id="PF00817">
    <property type="entry name" value="IMS"/>
    <property type="match status" value="1"/>
</dbReference>
<dbReference type="GO" id="GO:0009432">
    <property type="term" value="P:SOS response"/>
    <property type="evidence" value="ECO:0007669"/>
    <property type="project" value="TreeGrafter"/>
</dbReference>
<dbReference type="PROSITE" id="PS50173">
    <property type="entry name" value="UMUC"/>
    <property type="match status" value="1"/>
</dbReference>
<protein>
    <submittedName>
        <fullName evidence="5">DNA-directed DNA polymerase</fullName>
        <ecNumber evidence="5">2.7.7.7</ecNumber>
    </submittedName>
</protein>
<dbReference type="HOGENOM" id="CLU_012348_1_1_7"/>
<dbReference type="InterPro" id="IPR043502">
    <property type="entry name" value="DNA/RNA_pol_sf"/>
</dbReference>
<geneLocation type="plasmid" evidence="5 6">
    <name>pSULKU02</name>
</geneLocation>
<evidence type="ECO:0000256" key="2">
    <source>
        <dbReference type="ARBA" id="ARBA00022457"/>
    </source>
</evidence>
<dbReference type="GO" id="GO:0042276">
    <property type="term" value="P:error-prone translesion synthesis"/>
    <property type="evidence" value="ECO:0007669"/>
    <property type="project" value="TreeGrafter"/>
</dbReference>
<dbReference type="InterPro" id="IPR001126">
    <property type="entry name" value="UmuC"/>
</dbReference>
<dbReference type="GO" id="GO:0003684">
    <property type="term" value="F:damaged DNA binding"/>
    <property type="evidence" value="ECO:0007669"/>
    <property type="project" value="InterPro"/>
</dbReference>
<dbReference type="PANTHER" id="PTHR11076:SF33">
    <property type="entry name" value="DNA POLYMERASE KAPPA"/>
    <property type="match status" value="1"/>
</dbReference>
<reference evidence="5 6" key="1">
    <citation type="journal article" date="2012" name="Stand. Genomic Sci.">
        <title>Complete genome sequence of the sulfur compounds oxidizing chemolithoautotroph Sulfuricurvum kujiense type strain (YK-1(T)).</title>
        <authorList>
            <person name="Han C."/>
            <person name="Kotsyurbenko O."/>
            <person name="Chertkov O."/>
            <person name="Held B."/>
            <person name="Lapidus A."/>
            <person name="Nolan M."/>
            <person name="Lucas S."/>
            <person name="Hammon N."/>
            <person name="Deshpande S."/>
            <person name="Cheng J.F."/>
            <person name="Tapia R."/>
            <person name="Goodwin L.A."/>
            <person name="Pitluck S."/>
            <person name="Liolios K."/>
            <person name="Pagani I."/>
            <person name="Ivanova N."/>
            <person name="Mavromatis K."/>
            <person name="Mikhailova N."/>
            <person name="Pati A."/>
            <person name="Chen A."/>
            <person name="Palaniappan K."/>
            <person name="Land M."/>
            <person name="Hauser L."/>
            <person name="Chang Y.J."/>
            <person name="Jeffries C.D."/>
            <person name="Brambilla E.M."/>
            <person name="Rohde M."/>
            <person name="Spring S."/>
            <person name="Sikorski J."/>
            <person name="Goker M."/>
            <person name="Woyke T."/>
            <person name="Bristow J."/>
            <person name="Eisen J.A."/>
            <person name="Markowitz V."/>
            <person name="Hugenholtz P."/>
            <person name="Kyrpides N.C."/>
            <person name="Klenk H.P."/>
            <person name="Detter J.C."/>
        </authorList>
    </citation>
    <scope>NUCLEOTIDE SEQUENCE [LARGE SCALE GENOMIC DNA]</scope>
    <source>
        <strain evidence="6">ATCC BAA-921 / DSM 16994 / JCM 11577 / YK-1</strain>
    </source>
</reference>
<comment type="similarity">
    <text evidence="1">Belongs to the DNA polymerase type-Y family.</text>
</comment>
<dbReference type="GO" id="GO:0006281">
    <property type="term" value="P:DNA repair"/>
    <property type="evidence" value="ECO:0007669"/>
    <property type="project" value="InterPro"/>
</dbReference>
<dbReference type="InterPro" id="IPR017961">
    <property type="entry name" value="DNA_pol_Y-fam_little_finger"/>
</dbReference>
<evidence type="ECO:0000313" key="6">
    <source>
        <dbReference type="Proteomes" id="UP000008721"/>
    </source>
</evidence>
<evidence type="ECO:0000313" key="5">
    <source>
        <dbReference type="EMBL" id="ADR35333.1"/>
    </source>
</evidence>
<dbReference type="GO" id="GO:0005829">
    <property type="term" value="C:cytosol"/>
    <property type="evidence" value="ECO:0007669"/>
    <property type="project" value="TreeGrafter"/>
</dbReference>
<dbReference type="EC" id="2.7.7.7" evidence="5"/>
<accession>E4U3R7</accession>
<dbReference type="Gene3D" id="3.40.1170.60">
    <property type="match status" value="1"/>
</dbReference>
<dbReference type="CDD" id="cd03586">
    <property type="entry name" value="PolY_Pol_IV_kappa"/>
    <property type="match status" value="1"/>
</dbReference>
<keyword evidence="3 5" id="KW-0239">DNA-directed DNA polymerase</keyword>
<dbReference type="AlphaFoldDB" id="E4U3R7"/>
<dbReference type="Pfam" id="PF11799">
    <property type="entry name" value="IMS_C"/>
    <property type="match status" value="1"/>
</dbReference>
<dbReference type="InterPro" id="IPR022880">
    <property type="entry name" value="DNApol_IV"/>
</dbReference>
<dbReference type="Gene3D" id="3.30.70.270">
    <property type="match status" value="1"/>
</dbReference>
<dbReference type="Gene3D" id="1.10.150.20">
    <property type="entry name" value="5' to 3' exonuclease, C-terminal subdomain"/>
    <property type="match status" value="1"/>
</dbReference>
<dbReference type="PANTHER" id="PTHR11076">
    <property type="entry name" value="DNA REPAIR POLYMERASE UMUC / TRANSFERASE FAMILY MEMBER"/>
    <property type="match status" value="1"/>
</dbReference>
<keyword evidence="6" id="KW-1185">Reference proteome</keyword>
<dbReference type="EMBL" id="CP002357">
    <property type="protein sequence ID" value="ADR35333.1"/>
    <property type="molecule type" value="Genomic_DNA"/>
</dbReference>
<keyword evidence="5" id="KW-0548">Nucleotidyltransferase</keyword>
<name>E4U3R7_SULKY</name>
<dbReference type="InterPro" id="IPR050116">
    <property type="entry name" value="DNA_polymerase-Y"/>
</dbReference>
<dbReference type="GO" id="GO:0003887">
    <property type="term" value="F:DNA-directed DNA polymerase activity"/>
    <property type="evidence" value="ECO:0007669"/>
    <property type="project" value="UniProtKB-KW"/>
</dbReference>
<dbReference type="Pfam" id="PF11798">
    <property type="entry name" value="IMS_HHH"/>
    <property type="match status" value="1"/>
</dbReference>
<evidence type="ECO:0000256" key="3">
    <source>
        <dbReference type="ARBA" id="ARBA00022932"/>
    </source>
</evidence>
<dbReference type="Proteomes" id="UP000008721">
    <property type="component" value="Plasmid pSULKU02"/>
</dbReference>
<organism evidence="5 6">
    <name type="scientific">Sulfuricurvum kujiense (strain ATCC BAA-921 / DSM 16994 / JCM 11577 / YK-1)</name>
    <dbReference type="NCBI Taxonomy" id="709032"/>
    <lineage>
        <taxon>Bacteria</taxon>
        <taxon>Pseudomonadati</taxon>
        <taxon>Campylobacterota</taxon>
        <taxon>Epsilonproteobacteria</taxon>
        <taxon>Campylobacterales</taxon>
        <taxon>Sulfurimonadaceae</taxon>
        <taxon>Sulfuricurvum</taxon>
    </lineage>
</organism>
<proteinExistence type="inferred from homology"/>
<gene>
    <name evidence="5" type="ordered locus">Sulku_2683</name>
</gene>
<dbReference type="InterPro" id="IPR036775">
    <property type="entry name" value="DNA_pol_Y-fam_lit_finger_sf"/>
</dbReference>
<evidence type="ECO:0000259" key="4">
    <source>
        <dbReference type="PROSITE" id="PS50173"/>
    </source>
</evidence>
<keyword evidence="5" id="KW-0808">Transferase</keyword>